<dbReference type="PANTHER" id="PTHR45931:SF3">
    <property type="entry name" value="RING ZINC FINGER-CONTAINING PROTEIN"/>
    <property type="match status" value="1"/>
</dbReference>
<dbReference type="GO" id="GO:0005634">
    <property type="term" value="C:nucleus"/>
    <property type="evidence" value="ECO:0007669"/>
    <property type="project" value="TreeGrafter"/>
</dbReference>
<dbReference type="SMART" id="SM00184">
    <property type="entry name" value="RING"/>
    <property type="match status" value="1"/>
</dbReference>
<dbReference type="GO" id="GO:0061630">
    <property type="term" value="F:ubiquitin protein ligase activity"/>
    <property type="evidence" value="ECO:0007669"/>
    <property type="project" value="TreeGrafter"/>
</dbReference>
<keyword evidence="8" id="KW-1185">Reference proteome</keyword>
<dbReference type="STRING" id="90262.A0A1X2J4J8"/>
<dbReference type="PANTHER" id="PTHR45931">
    <property type="entry name" value="SI:CH211-59O9.10"/>
    <property type="match status" value="1"/>
</dbReference>
<gene>
    <name evidence="7" type="ORF">BCR42DRAFT_401666</name>
</gene>
<dbReference type="Proteomes" id="UP000193560">
    <property type="component" value="Unassembled WGS sequence"/>
</dbReference>
<evidence type="ECO:0000313" key="7">
    <source>
        <dbReference type="EMBL" id="ORZ26144.1"/>
    </source>
</evidence>
<reference evidence="7 8" key="1">
    <citation type="submission" date="2016-07" db="EMBL/GenBank/DDBJ databases">
        <title>Pervasive Adenine N6-methylation of Active Genes in Fungi.</title>
        <authorList>
            <consortium name="DOE Joint Genome Institute"/>
            <person name="Mondo S.J."/>
            <person name="Dannebaum R.O."/>
            <person name="Kuo R.C."/>
            <person name="Labutti K."/>
            <person name="Haridas S."/>
            <person name="Kuo A."/>
            <person name="Salamov A."/>
            <person name="Ahrendt S.R."/>
            <person name="Lipzen A."/>
            <person name="Sullivan W."/>
            <person name="Andreopoulos W.B."/>
            <person name="Clum A."/>
            <person name="Lindquist E."/>
            <person name="Daum C."/>
            <person name="Ramamoorthy G.K."/>
            <person name="Gryganskyi A."/>
            <person name="Culley D."/>
            <person name="Magnuson J.K."/>
            <person name="James T.Y."/>
            <person name="O'Malley M.A."/>
            <person name="Stajich J.E."/>
            <person name="Spatafora J.W."/>
            <person name="Visel A."/>
            <person name="Grigoriev I.V."/>
        </authorList>
    </citation>
    <scope>NUCLEOTIDE SEQUENCE [LARGE SCALE GENOMIC DNA]</scope>
    <source>
        <strain evidence="7 8">NRRL 1336</strain>
    </source>
</reference>
<dbReference type="GO" id="GO:0006511">
    <property type="term" value="P:ubiquitin-dependent protein catabolic process"/>
    <property type="evidence" value="ECO:0007669"/>
    <property type="project" value="TreeGrafter"/>
</dbReference>
<keyword evidence="3" id="KW-0862">Zinc</keyword>
<evidence type="ECO:0000256" key="2">
    <source>
        <dbReference type="ARBA" id="ARBA00022771"/>
    </source>
</evidence>
<feature type="domain" description="RING-type" evidence="6">
    <location>
        <begin position="70"/>
        <end position="111"/>
    </location>
</feature>
<sequence length="225" mass="25680">MIYQGYTESDNEMDDTHYSYHQGFMGSLMDIFSDPMETPQMSTNSDIEQCIERLTKRTFGHEESGVIQECTICQEPFGASVEIIQMPCQHEYHSTCLSQWLYVNATCPICRCPASSIIERTPPPPPPLLPLSPIIMQRANRQRRHSYPVIPEDELVDHENENDVQEDDDDDYDDDDQLSEYYEVTDPPPVWARSSSSSAAVAATLQSSPSSSSRTHLVYHHLHDY</sequence>
<evidence type="ECO:0000256" key="1">
    <source>
        <dbReference type="ARBA" id="ARBA00022723"/>
    </source>
</evidence>
<proteinExistence type="predicted"/>
<name>A0A1X2J4J8_9FUNG</name>
<protein>
    <recommendedName>
        <fullName evidence="6">RING-type domain-containing protein</fullName>
    </recommendedName>
</protein>
<dbReference type="AlphaFoldDB" id="A0A1X2J4J8"/>
<feature type="compositionally biased region" description="Acidic residues" evidence="5">
    <location>
        <begin position="151"/>
        <end position="178"/>
    </location>
</feature>
<dbReference type="InterPro" id="IPR051834">
    <property type="entry name" value="RING_finger_E3_ligase"/>
</dbReference>
<evidence type="ECO:0000256" key="5">
    <source>
        <dbReference type="SAM" id="MobiDB-lite"/>
    </source>
</evidence>
<dbReference type="EMBL" id="MCGE01000001">
    <property type="protein sequence ID" value="ORZ26144.1"/>
    <property type="molecule type" value="Genomic_DNA"/>
</dbReference>
<dbReference type="InterPro" id="IPR001841">
    <property type="entry name" value="Znf_RING"/>
</dbReference>
<dbReference type="SUPFAM" id="SSF57850">
    <property type="entry name" value="RING/U-box"/>
    <property type="match status" value="1"/>
</dbReference>
<evidence type="ECO:0000256" key="3">
    <source>
        <dbReference type="ARBA" id="ARBA00022833"/>
    </source>
</evidence>
<evidence type="ECO:0000256" key="4">
    <source>
        <dbReference type="PROSITE-ProRule" id="PRU00175"/>
    </source>
</evidence>
<feature type="region of interest" description="Disordered" evidence="5">
    <location>
        <begin position="142"/>
        <end position="215"/>
    </location>
</feature>
<comment type="caution">
    <text evidence="7">The sequence shown here is derived from an EMBL/GenBank/DDBJ whole genome shotgun (WGS) entry which is preliminary data.</text>
</comment>
<dbReference type="InterPro" id="IPR013083">
    <property type="entry name" value="Znf_RING/FYVE/PHD"/>
</dbReference>
<accession>A0A1X2J4J8</accession>
<dbReference type="GO" id="GO:0008270">
    <property type="term" value="F:zinc ion binding"/>
    <property type="evidence" value="ECO:0007669"/>
    <property type="project" value="UniProtKB-KW"/>
</dbReference>
<dbReference type="PROSITE" id="PS50089">
    <property type="entry name" value="ZF_RING_2"/>
    <property type="match status" value="1"/>
</dbReference>
<dbReference type="Gene3D" id="3.30.40.10">
    <property type="entry name" value="Zinc/RING finger domain, C3HC4 (zinc finger)"/>
    <property type="match status" value="1"/>
</dbReference>
<organism evidence="7 8">
    <name type="scientific">Absidia repens</name>
    <dbReference type="NCBI Taxonomy" id="90262"/>
    <lineage>
        <taxon>Eukaryota</taxon>
        <taxon>Fungi</taxon>
        <taxon>Fungi incertae sedis</taxon>
        <taxon>Mucoromycota</taxon>
        <taxon>Mucoromycotina</taxon>
        <taxon>Mucoromycetes</taxon>
        <taxon>Mucorales</taxon>
        <taxon>Cunninghamellaceae</taxon>
        <taxon>Absidia</taxon>
    </lineage>
</organism>
<keyword evidence="2 4" id="KW-0863">Zinc-finger</keyword>
<evidence type="ECO:0000313" key="8">
    <source>
        <dbReference type="Proteomes" id="UP000193560"/>
    </source>
</evidence>
<evidence type="ECO:0000259" key="6">
    <source>
        <dbReference type="PROSITE" id="PS50089"/>
    </source>
</evidence>
<keyword evidence="1" id="KW-0479">Metal-binding</keyword>
<dbReference type="Pfam" id="PF13639">
    <property type="entry name" value="zf-RING_2"/>
    <property type="match status" value="1"/>
</dbReference>
<feature type="compositionally biased region" description="Low complexity" evidence="5">
    <location>
        <begin position="192"/>
        <end position="213"/>
    </location>
</feature>
<dbReference type="OrthoDB" id="8062037at2759"/>